<proteinExistence type="inferred from homology"/>
<keyword evidence="10" id="KW-1185">Reference proteome</keyword>
<evidence type="ECO:0000256" key="6">
    <source>
        <dbReference type="ARBA" id="ARBA00022970"/>
    </source>
</evidence>
<keyword evidence="6" id="KW-0029">Amino-acid transport</keyword>
<dbReference type="STRING" id="1177982.SAMN04489711_110132"/>
<dbReference type="OrthoDB" id="9776369at2"/>
<feature type="region of interest" description="Disordered" evidence="7">
    <location>
        <begin position="1"/>
        <end position="20"/>
    </location>
</feature>
<name>A0A1I2FGT4_9BURK</name>
<dbReference type="EMBL" id="FONX01000010">
    <property type="protein sequence ID" value="SFF03810.1"/>
    <property type="molecule type" value="Genomic_DNA"/>
</dbReference>
<dbReference type="Gene3D" id="3.40.50.300">
    <property type="entry name" value="P-loop containing nucleotide triphosphate hydrolases"/>
    <property type="match status" value="1"/>
</dbReference>
<dbReference type="PROSITE" id="PS50893">
    <property type="entry name" value="ABC_TRANSPORTER_2"/>
    <property type="match status" value="1"/>
</dbReference>
<evidence type="ECO:0000313" key="10">
    <source>
        <dbReference type="Proteomes" id="UP000199119"/>
    </source>
</evidence>
<dbReference type="SUPFAM" id="SSF52540">
    <property type="entry name" value="P-loop containing nucleoside triphosphate hydrolases"/>
    <property type="match status" value="1"/>
</dbReference>
<dbReference type="InterPro" id="IPR003593">
    <property type="entry name" value="AAA+_ATPase"/>
</dbReference>
<dbReference type="InterPro" id="IPR003439">
    <property type="entry name" value="ABC_transporter-like_ATP-bd"/>
</dbReference>
<dbReference type="PANTHER" id="PTHR43820">
    <property type="entry name" value="HIGH-AFFINITY BRANCHED-CHAIN AMINO ACID TRANSPORT ATP-BINDING PROTEIN LIVF"/>
    <property type="match status" value="1"/>
</dbReference>
<comment type="similarity">
    <text evidence="1">Belongs to the ABC transporter superfamily.</text>
</comment>
<evidence type="ECO:0000256" key="3">
    <source>
        <dbReference type="ARBA" id="ARBA00022475"/>
    </source>
</evidence>
<dbReference type="Proteomes" id="UP000199119">
    <property type="component" value="Unassembled WGS sequence"/>
</dbReference>
<dbReference type="SMART" id="SM00382">
    <property type="entry name" value="AAA"/>
    <property type="match status" value="1"/>
</dbReference>
<evidence type="ECO:0000259" key="8">
    <source>
        <dbReference type="PROSITE" id="PS50893"/>
    </source>
</evidence>
<dbReference type="CDD" id="cd03224">
    <property type="entry name" value="ABC_TM1139_LivF_branched"/>
    <property type="match status" value="1"/>
</dbReference>
<accession>A0A1I2FGT4</accession>
<dbReference type="Pfam" id="PF00005">
    <property type="entry name" value="ABC_tran"/>
    <property type="match status" value="1"/>
</dbReference>
<protein>
    <submittedName>
        <fullName evidence="9">Amino acid/amide ABC transporter ATP-binding protein 2, HAAT family</fullName>
    </submittedName>
</protein>
<dbReference type="InterPro" id="IPR027417">
    <property type="entry name" value="P-loop_NTPase"/>
</dbReference>
<dbReference type="GO" id="GO:0015807">
    <property type="term" value="P:L-amino acid transport"/>
    <property type="evidence" value="ECO:0007669"/>
    <property type="project" value="TreeGrafter"/>
</dbReference>
<dbReference type="GO" id="GO:0015658">
    <property type="term" value="F:branched-chain amino acid transmembrane transporter activity"/>
    <property type="evidence" value="ECO:0007669"/>
    <property type="project" value="TreeGrafter"/>
</dbReference>
<organism evidence="9 10">
    <name type="scientific">Paracidovorax wautersii</name>
    <dbReference type="NCBI Taxonomy" id="1177982"/>
    <lineage>
        <taxon>Bacteria</taxon>
        <taxon>Pseudomonadati</taxon>
        <taxon>Pseudomonadota</taxon>
        <taxon>Betaproteobacteria</taxon>
        <taxon>Burkholderiales</taxon>
        <taxon>Comamonadaceae</taxon>
        <taxon>Paracidovorax</taxon>
    </lineage>
</organism>
<keyword evidence="3" id="KW-1003">Cell membrane</keyword>
<evidence type="ECO:0000313" key="9">
    <source>
        <dbReference type="EMBL" id="SFF03810.1"/>
    </source>
</evidence>
<evidence type="ECO:0000256" key="5">
    <source>
        <dbReference type="ARBA" id="ARBA00022840"/>
    </source>
</evidence>
<dbReference type="PANTHER" id="PTHR43820:SF4">
    <property type="entry name" value="HIGH-AFFINITY BRANCHED-CHAIN AMINO ACID TRANSPORT ATP-BINDING PROTEIN LIVF"/>
    <property type="match status" value="1"/>
</dbReference>
<sequence>MADSPAPHAPPAPSGANDATFNDAAAPAAVPALLSVQGAHAVYQGAIAALHGVSFDVQPGEIHALLGANGAGKSTTLKAVSHLLPAERGQLTAGRITYGGQDVARASPAALVRAGLVQVLEGRHCFPSLSVEENLITGGIGRSARRAEIADGLERVYALFPRLKERRRSAAGLTSGGEQQMTAIGRALMSRPRLLVLDEPSMGLAPLVVQDIFRQLRRLNREEGLTILVAEQNSTVALQYADRATVLEAGRSVLGGTAQALREREDIRHFYFGQSVQQQQQPPQVLAA</sequence>
<dbReference type="GO" id="GO:0016887">
    <property type="term" value="F:ATP hydrolysis activity"/>
    <property type="evidence" value="ECO:0007669"/>
    <property type="project" value="InterPro"/>
</dbReference>
<dbReference type="InterPro" id="IPR052156">
    <property type="entry name" value="BCAA_Transport_ATP-bd_LivF"/>
</dbReference>
<reference evidence="10" key="1">
    <citation type="submission" date="2016-10" db="EMBL/GenBank/DDBJ databases">
        <authorList>
            <person name="Varghese N."/>
            <person name="Submissions S."/>
        </authorList>
    </citation>
    <scope>NUCLEOTIDE SEQUENCE [LARGE SCALE GENOMIC DNA]</scope>
    <source>
        <strain evidence="10">DSM 27981</strain>
    </source>
</reference>
<keyword evidence="5 9" id="KW-0067">ATP-binding</keyword>
<evidence type="ECO:0000256" key="1">
    <source>
        <dbReference type="ARBA" id="ARBA00005417"/>
    </source>
</evidence>
<dbReference type="AlphaFoldDB" id="A0A1I2FGT4"/>
<gene>
    <name evidence="9" type="ORF">SAMN04489711_110132</name>
</gene>
<keyword evidence="2" id="KW-0813">Transport</keyword>
<dbReference type="RefSeq" id="WP_092940304.1">
    <property type="nucleotide sequence ID" value="NZ_FONX01000010.1"/>
</dbReference>
<evidence type="ECO:0000256" key="4">
    <source>
        <dbReference type="ARBA" id="ARBA00022741"/>
    </source>
</evidence>
<keyword evidence="3" id="KW-0472">Membrane</keyword>
<feature type="domain" description="ABC transporter" evidence="8">
    <location>
        <begin position="34"/>
        <end position="274"/>
    </location>
</feature>
<evidence type="ECO:0000256" key="2">
    <source>
        <dbReference type="ARBA" id="ARBA00022448"/>
    </source>
</evidence>
<keyword evidence="4" id="KW-0547">Nucleotide-binding</keyword>
<evidence type="ECO:0000256" key="7">
    <source>
        <dbReference type="SAM" id="MobiDB-lite"/>
    </source>
</evidence>
<dbReference type="GO" id="GO:0005524">
    <property type="term" value="F:ATP binding"/>
    <property type="evidence" value="ECO:0007669"/>
    <property type="project" value="UniProtKB-KW"/>
</dbReference>